<feature type="region of interest" description="Disordered" evidence="1">
    <location>
        <begin position="188"/>
        <end position="216"/>
    </location>
</feature>
<keyword evidence="3" id="KW-1185">Reference proteome</keyword>
<feature type="compositionally biased region" description="Basic and acidic residues" evidence="1">
    <location>
        <begin position="58"/>
        <end position="74"/>
    </location>
</feature>
<evidence type="ECO:0000256" key="1">
    <source>
        <dbReference type="SAM" id="MobiDB-lite"/>
    </source>
</evidence>
<organism evidence="2 3">
    <name type="scientific">Rhypophila decipiens</name>
    <dbReference type="NCBI Taxonomy" id="261697"/>
    <lineage>
        <taxon>Eukaryota</taxon>
        <taxon>Fungi</taxon>
        <taxon>Dikarya</taxon>
        <taxon>Ascomycota</taxon>
        <taxon>Pezizomycotina</taxon>
        <taxon>Sordariomycetes</taxon>
        <taxon>Sordariomycetidae</taxon>
        <taxon>Sordariales</taxon>
        <taxon>Naviculisporaceae</taxon>
        <taxon>Rhypophila</taxon>
    </lineage>
</organism>
<comment type="caution">
    <text evidence="2">The sequence shown here is derived from an EMBL/GenBank/DDBJ whole genome shotgun (WGS) entry which is preliminary data.</text>
</comment>
<reference evidence="2" key="2">
    <citation type="submission" date="2023-05" db="EMBL/GenBank/DDBJ databases">
        <authorList>
            <consortium name="Lawrence Berkeley National Laboratory"/>
            <person name="Steindorff A."/>
            <person name="Hensen N."/>
            <person name="Bonometti L."/>
            <person name="Westerberg I."/>
            <person name="Brannstrom I.O."/>
            <person name="Guillou S."/>
            <person name="Cros-Aarteil S."/>
            <person name="Calhoun S."/>
            <person name="Haridas S."/>
            <person name="Kuo A."/>
            <person name="Mondo S."/>
            <person name="Pangilinan J."/>
            <person name="Riley R."/>
            <person name="Labutti K."/>
            <person name="Andreopoulos B."/>
            <person name="Lipzen A."/>
            <person name="Chen C."/>
            <person name="Yanf M."/>
            <person name="Daum C."/>
            <person name="Ng V."/>
            <person name="Clum A."/>
            <person name="Ohm R."/>
            <person name="Martin F."/>
            <person name="Silar P."/>
            <person name="Natvig D."/>
            <person name="Lalanne C."/>
            <person name="Gautier V."/>
            <person name="Ament-Velasquez S.L."/>
            <person name="Kruys A."/>
            <person name="Hutchinson M.I."/>
            <person name="Powell A.J."/>
            <person name="Barry K."/>
            <person name="Miller A.N."/>
            <person name="Grigoriev I.V."/>
            <person name="Debuchy R."/>
            <person name="Gladieux P."/>
            <person name="Thoren M.H."/>
            <person name="Johannesson H."/>
        </authorList>
    </citation>
    <scope>NUCLEOTIDE SEQUENCE</scope>
    <source>
        <strain evidence="2">PSN293</strain>
    </source>
</reference>
<dbReference type="EMBL" id="MU858096">
    <property type="protein sequence ID" value="KAK4214263.1"/>
    <property type="molecule type" value="Genomic_DNA"/>
</dbReference>
<feature type="region of interest" description="Disordered" evidence="1">
    <location>
        <begin position="52"/>
        <end position="87"/>
    </location>
</feature>
<reference evidence="2" key="1">
    <citation type="journal article" date="2023" name="Mol. Phylogenet. Evol.">
        <title>Genome-scale phylogeny and comparative genomics of the fungal order Sordariales.</title>
        <authorList>
            <person name="Hensen N."/>
            <person name="Bonometti L."/>
            <person name="Westerberg I."/>
            <person name="Brannstrom I.O."/>
            <person name="Guillou S."/>
            <person name="Cros-Aarteil S."/>
            <person name="Calhoun S."/>
            <person name="Haridas S."/>
            <person name="Kuo A."/>
            <person name="Mondo S."/>
            <person name="Pangilinan J."/>
            <person name="Riley R."/>
            <person name="LaButti K."/>
            <person name="Andreopoulos B."/>
            <person name="Lipzen A."/>
            <person name="Chen C."/>
            <person name="Yan M."/>
            <person name="Daum C."/>
            <person name="Ng V."/>
            <person name="Clum A."/>
            <person name="Steindorff A."/>
            <person name="Ohm R.A."/>
            <person name="Martin F."/>
            <person name="Silar P."/>
            <person name="Natvig D.O."/>
            <person name="Lalanne C."/>
            <person name="Gautier V."/>
            <person name="Ament-Velasquez S.L."/>
            <person name="Kruys A."/>
            <person name="Hutchinson M.I."/>
            <person name="Powell A.J."/>
            <person name="Barry K."/>
            <person name="Miller A.N."/>
            <person name="Grigoriev I.V."/>
            <person name="Debuchy R."/>
            <person name="Gladieux P."/>
            <person name="Hiltunen Thoren M."/>
            <person name="Johannesson H."/>
        </authorList>
    </citation>
    <scope>NUCLEOTIDE SEQUENCE</scope>
    <source>
        <strain evidence="2">PSN293</strain>
    </source>
</reference>
<dbReference type="AlphaFoldDB" id="A0AAN6Y7V0"/>
<evidence type="ECO:0000313" key="3">
    <source>
        <dbReference type="Proteomes" id="UP001301769"/>
    </source>
</evidence>
<accession>A0AAN6Y7V0</accession>
<proteinExistence type="predicted"/>
<name>A0AAN6Y7V0_9PEZI</name>
<dbReference type="Proteomes" id="UP001301769">
    <property type="component" value="Unassembled WGS sequence"/>
</dbReference>
<sequence length="244" mass="27356">MPWTPGWPTGRHVEKRGAPSLENEMAKNTCRSLSPGMSISTVAQMQSNLRVGVHLTGRKRDTGGLRSDEEHGPNRVDGSLPNAEFSESRYTFGKPPDAHRWMAMGSPVRPIINPPPVLGSESVSARRPMFCCEGLWVDRPATMLSAEVWTNNLRSVKKLFLKRRNLAARLEQLQMPIKEIPKLAAQAYGSRHGREVSSEDSEATGQSKRDGETNLYQRQYQRFRVSSIPACRHQPYTTPKPAHL</sequence>
<evidence type="ECO:0000313" key="2">
    <source>
        <dbReference type="EMBL" id="KAK4214263.1"/>
    </source>
</evidence>
<gene>
    <name evidence="2" type="ORF">QBC37DRAFT_399766</name>
</gene>
<protein>
    <submittedName>
        <fullName evidence="2">Uncharacterized protein</fullName>
    </submittedName>
</protein>